<sequence>MHTDAPERGTGTAEQKKSSIEFWDNHHSNEQEEAKEWILTVSPNLLRLISSHIPIMWDGASDGSTDIDPTMRTVRILEIGCGTSALSRSLLDYLVSGRRKGNDVNRISVTATDVSSVCIEKNRARDASFASSLSHDELQYDTLDTLGESLLLGDIRGRDATSPGYDIIVDKGCLDTFLFRNVRKCKTTEHHPPLLSRLLINVHRMLSRDGKYMVISPRRKIPSLRDFSGFGKVERTPVDAIMDDLADLEGVSNQKSARCLSAAAYMYVCEKDSEFVFCSSPLFRVRADMSLPDDAATCAECGISFLKFRAGENIDPKGQRFWTRKWRGHAVHCGGKATT</sequence>
<keyword evidence="2" id="KW-0489">Methyltransferase</keyword>
<comment type="similarity">
    <text evidence="1">Belongs to the methyltransferase superfamily.</text>
</comment>
<dbReference type="SUPFAM" id="SSF53335">
    <property type="entry name" value="S-adenosyl-L-methionine-dependent methyltransferases"/>
    <property type="match status" value="1"/>
</dbReference>
<feature type="region of interest" description="Disordered" evidence="4">
    <location>
        <begin position="1"/>
        <end position="20"/>
    </location>
</feature>
<dbReference type="InterPro" id="IPR029063">
    <property type="entry name" value="SAM-dependent_MTases_sf"/>
</dbReference>
<name>A0A7S4I431_9STRA</name>
<dbReference type="CDD" id="cd02440">
    <property type="entry name" value="AdoMet_MTases"/>
    <property type="match status" value="1"/>
</dbReference>
<dbReference type="InterPro" id="IPR051419">
    <property type="entry name" value="Lys/N-term_MeTrsfase_sf"/>
</dbReference>
<evidence type="ECO:0000256" key="4">
    <source>
        <dbReference type="SAM" id="MobiDB-lite"/>
    </source>
</evidence>
<dbReference type="AlphaFoldDB" id="A0A7S4I431"/>
<dbReference type="PANTHER" id="PTHR12176">
    <property type="entry name" value="SAM-DEPENDENT METHYLTRANSFERASE SUPERFAMILY PROTEIN"/>
    <property type="match status" value="1"/>
</dbReference>
<reference evidence="5" key="1">
    <citation type="submission" date="2021-01" db="EMBL/GenBank/DDBJ databases">
        <authorList>
            <person name="Corre E."/>
            <person name="Pelletier E."/>
            <person name="Niang G."/>
            <person name="Scheremetjew M."/>
            <person name="Finn R."/>
            <person name="Kale V."/>
            <person name="Holt S."/>
            <person name="Cochrane G."/>
            <person name="Meng A."/>
            <person name="Brown T."/>
            <person name="Cohen L."/>
        </authorList>
    </citation>
    <scope>NUCLEOTIDE SEQUENCE</scope>
    <source>
        <strain evidence="5">Isolate 1302-5</strain>
    </source>
</reference>
<evidence type="ECO:0008006" key="6">
    <source>
        <dbReference type="Google" id="ProtNLM"/>
    </source>
</evidence>
<dbReference type="GO" id="GO:0008168">
    <property type="term" value="F:methyltransferase activity"/>
    <property type="evidence" value="ECO:0007669"/>
    <property type="project" value="UniProtKB-KW"/>
</dbReference>
<protein>
    <recommendedName>
        <fullName evidence="6">Methyltransferase domain-containing protein</fullName>
    </recommendedName>
</protein>
<organism evidence="5">
    <name type="scientific">Odontella aurita</name>
    <dbReference type="NCBI Taxonomy" id="265563"/>
    <lineage>
        <taxon>Eukaryota</taxon>
        <taxon>Sar</taxon>
        <taxon>Stramenopiles</taxon>
        <taxon>Ochrophyta</taxon>
        <taxon>Bacillariophyta</taxon>
        <taxon>Mediophyceae</taxon>
        <taxon>Biddulphiophycidae</taxon>
        <taxon>Eupodiscales</taxon>
        <taxon>Odontellaceae</taxon>
        <taxon>Odontella</taxon>
    </lineage>
</organism>
<dbReference type="GO" id="GO:0032259">
    <property type="term" value="P:methylation"/>
    <property type="evidence" value="ECO:0007669"/>
    <property type="project" value="UniProtKB-KW"/>
</dbReference>
<evidence type="ECO:0000313" key="5">
    <source>
        <dbReference type="EMBL" id="CAE2217971.1"/>
    </source>
</evidence>
<accession>A0A7S4I431</accession>
<evidence type="ECO:0000256" key="1">
    <source>
        <dbReference type="ARBA" id="ARBA00008361"/>
    </source>
</evidence>
<dbReference type="Gene3D" id="3.40.50.150">
    <property type="entry name" value="Vaccinia Virus protein VP39"/>
    <property type="match status" value="1"/>
</dbReference>
<keyword evidence="3" id="KW-0808">Transferase</keyword>
<evidence type="ECO:0000256" key="2">
    <source>
        <dbReference type="ARBA" id="ARBA00022603"/>
    </source>
</evidence>
<gene>
    <name evidence="5" type="ORF">OAUR00152_LOCUS7204</name>
</gene>
<evidence type="ECO:0000256" key="3">
    <source>
        <dbReference type="ARBA" id="ARBA00022679"/>
    </source>
</evidence>
<dbReference type="EMBL" id="HBKQ01010710">
    <property type="protein sequence ID" value="CAE2217971.1"/>
    <property type="molecule type" value="Transcribed_RNA"/>
</dbReference>
<proteinExistence type="inferred from homology"/>